<evidence type="ECO:0000256" key="1">
    <source>
        <dbReference type="SAM" id="MobiDB-lite"/>
    </source>
</evidence>
<accession>A0A7S9PTP5</accession>
<feature type="region of interest" description="Disordered" evidence="1">
    <location>
        <begin position="54"/>
        <end position="73"/>
    </location>
</feature>
<dbReference type="Proteomes" id="UP000594364">
    <property type="component" value="Chromosome 2"/>
</dbReference>
<feature type="chain" id="PRO_5034891015" description="AB hydrolase-1 domain-containing protein" evidence="2">
    <location>
        <begin position="22"/>
        <end position="252"/>
    </location>
</feature>
<dbReference type="EMBL" id="CP031386">
    <property type="protein sequence ID" value="QPG95435.1"/>
    <property type="molecule type" value="Genomic_DNA"/>
</dbReference>
<name>A0A7S9PTP5_EPIFF</name>
<sequence>MYPLCLSRALIFATFVTLSLTAPTRSSPNSRSITTGCREQDKRSDCLSNLQTANSLTPARNDRSEDPAEDSDVESLDDLVFNWADIEPSHDVVYHDCLKEFKCARLLVPLDWRNKSDARTTAIAIMTLPAKVPANDTRFAGSVLVNPGGPGESGVEFARDDAKSFQKMIDVPGHRHYEIVGFDPRGTGFTTPASNCFPDSRQRNMWTVELRGAGGYSGIGHGFPSEGPMAYALAMNKALISNASQTRSNLVG</sequence>
<dbReference type="AlphaFoldDB" id="A0A7S9PTP5"/>
<keyword evidence="4" id="KW-1185">Reference proteome</keyword>
<protein>
    <recommendedName>
        <fullName evidence="5">AB hydrolase-1 domain-containing protein</fullName>
    </recommendedName>
</protein>
<feature type="signal peptide" evidence="2">
    <location>
        <begin position="1"/>
        <end position="21"/>
    </location>
</feature>
<evidence type="ECO:0000313" key="3">
    <source>
        <dbReference type="EMBL" id="QPG95435.1"/>
    </source>
</evidence>
<evidence type="ECO:0000313" key="4">
    <source>
        <dbReference type="Proteomes" id="UP000594364"/>
    </source>
</evidence>
<proteinExistence type="predicted"/>
<evidence type="ECO:0008006" key="5">
    <source>
        <dbReference type="Google" id="ProtNLM"/>
    </source>
</evidence>
<dbReference type="OrthoDB" id="425534at2759"/>
<reference evidence="3 4" key="1">
    <citation type="journal article" date="2018" name="PLoS Genet.">
        <title>Repeat elements organise 3D genome structure and mediate transcription in the filamentous fungus Epichloe festucae.</title>
        <authorList>
            <person name="Winter D.J."/>
            <person name="Ganley A.R.D."/>
            <person name="Young C.A."/>
            <person name="Liachko I."/>
            <person name="Schardl C.L."/>
            <person name="Dupont P.Y."/>
            <person name="Berry D."/>
            <person name="Ram A."/>
            <person name="Scott B."/>
            <person name="Cox M.P."/>
        </authorList>
    </citation>
    <scope>NUCLEOTIDE SEQUENCE [LARGE SCALE GENOMIC DNA]</scope>
    <source>
        <strain evidence="3 4">Fl1</strain>
    </source>
</reference>
<organism evidence="3 4">
    <name type="scientific">Epichloe festucae (strain Fl1)</name>
    <dbReference type="NCBI Taxonomy" id="877507"/>
    <lineage>
        <taxon>Eukaryota</taxon>
        <taxon>Fungi</taxon>
        <taxon>Dikarya</taxon>
        <taxon>Ascomycota</taxon>
        <taxon>Pezizomycotina</taxon>
        <taxon>Sordariomycetes</taxon>
        <taxon>Hypocreomycetidae</taxon>
        <taxon>Hypocreales</taxon>
        <taxon>Clavicipitaceae</taxon>
        <taxon>Epichloe</taxon>
    </lineage>
</organism>
<gene>
    <name evidence="3" type="ORF">C2857_000656</name>
</gene>
<evidence type="ECO:0000256" key="2">
    <source>
        <dbReference type="SAM" id="SignalP"/>
    </source>
</evidence>
<keyword evidence="2" id="KW-0732">Signal</keyword>